<reference evidence="2 3" key="1">
    <citation type="submission" date="2023-03" db="EMBL/GenBank/DDBJ databases">
        <title>High recombination rates correlate with genetic variation in Cardiocondyla obscurior ants.</title>
        <authorList>
            <person name="Errbii M."/>
        </authorList>
    </citation>
    <scope>NUCLEOTIDE SEQUENCE [LARGE SCALE GENOMIC DNA]</scope>
    <source>
        <strain evidence="2">Alpha-2009</strain>
        <tissue evidence="2">Whole body</tissue>
    </source>
</reference>
<dbReference type="EMBL" id="JADYXP020000004">
    <property type="protein sequence ID" value="KAL0125892.1"/>
    <property type="molecule type" value="Genomic_DNA"/>
</dbReference>
<protein>
    <submittedName>
        <fullName evidence="2">Uncharacterized protein</fullName>
    </submittedName>
</protein>
<comment type="caution">
    <text evidence="2">The sequence shown here is derived from an EMBL/GenBank/DDBJ whole genome shotgun (WGS) entry which is preliminary data.</text>
</comment>
<evidence type="ECO:0000313" key="2">
    <source>
        <dbReference type="EMBL" id="KAL0125892.1"/>
    </source>
</evidence>
<keyword evidence="3" id="KW-1185">Reference proteome</keyword>
<dbReference type="Proteomes" id="UP001430953">
    <property type="component" value="Unassembled WGS sequence"/>
</dbReference>
<sequence>MNGGSNTATQNSQSNPTKQITTNFLGDSYAHCPFALNSRQLRSKGTDVLRAGISRSTTFHLTAPNSLAETVSSQSCSLLAE</sequence>
<gene>
    <name evidence="2" type="ORF">PUN28_004750</name>
</gene>
<feature type="region of interest" description="Disordered" evidence="1">
    <location>
        <begin position="1"/>
        <end position="20"/>
    </location>
</feature>
<evidence type="ECO:0000313" key="3">
    <source>
        <dbReference type="Proteomes" id="UP001430953"/>
    </source>
</evidence>
<proteinExistence type="predicted"/>
<organism evidence="2 3">
    <name type="scientific">Cardiocondyla obscurior</name>
    <dbReference type="NCBI Taxonomy" id="286306"/>
    <lineage>
        <taxon>Eukaryota</taxon>
        <taxon>Metazoa</taxon>
        <taxon>Ecdysozoa</taxon>
        <taxon>Arthropoda</taxon>
        <taxon>Hexapoda</taxon>
        <taxon>Insecta</taxon>
        <taxon>Pterygota</taxon>
        <taxon>Neoptera</taxon>
        <taxon>Endopterygota</taxon>
        <taxon>Hymenoptera</taxon>
        <taxon>Apocrita</taxon>
        <taxon>Aculeata</taxon>
        <taxon>Formicoidea</taxon>
        <taxon>Formicidae</taxon>
        <taxon>Myrmicinae</taxon>
        <taxon>Cardiocondyla</taxon>
    </lineage>
</organism>
<name>A0AAW2GHF4_9HYME</name>
<dbReference type="AlphaFoldDB" id="A0AAW2GHF4"/>
<accession>A0AAW2GHF4</accession>
<evidence type="ECO:0000256" key="1">
    <source>
        <dbReference type="SAM" id="MobiDB-lite"/>
    </source>
</evidence>